<proteinExistence type="predicted"/>
<evidence type="ECO:0000313" key="4">
    <source>
        <dbReference type="EMBL" id="CAL8087853.1"/>
    </source>
</evidence>
<feature type="region of interest" description="Disordered" evidence="1">
    <location>
        <begin position="125"/>
        <end position="155"/>
    </location>
</feature>
<dbReference type="PROSITE" id="PS51065">
    <property type="entry name" value="NHR"/>
    <property type="match status" value="1"/>
</dbReference>
<evidence type="ECO:0008006" key="6">
    <source>
        <dbReference type="Google" id="ProtNLM"/>
    </source>
</evidence>
<dbReference type="InterPro" id="IPR043136">
    <property type="entry name" value="B30.2/SPRY_sf"/>
</dbReference>
<accession>A0ABP1Q5T5</accession>
<dbReference type="SMART" id="SM00253">
    <property type="entry name" value="SOCS"/>
    <property type="match status" value="1"/>
</dbReference>
<feature type="domain" description="NHR" evidence="3">
    <location>
        <begin position="13"/>
        <end position="175"/>
    </location>
</feature>
<dbReference type="InterPro" id="IPR006573">
    <property type="entry name" value="NHR_dom"/>
</dbReference>
<dbReference type="SMART" id="SM00588">
    <property type="entry name" value="NEUZ"/>
    <property type="match status" value="1"/>
</dbReference>
<reference evidence="4 5" key="1">
    <citation type="submission" date="2024-08" db="EMBL/GenBank/DDBJ databases">
        <authorList>
            <person name="Cucini C."/>
            <person name="Frati F."/>
        </authorList>
    </citation>
    <scope>NUCLEOTIDE SEQUENCE [LARGE SCALE GENOMIC DNA]</scope>
</reference>
<dbReference type="Pfam" id="PF07177">
    <property type="entry name" value="Neuralized"/>
    <property type="match status" value="1"/>
</dbReference>
<dbReference type="PANTHER" id="PTHR12429:SF8">
    <property type="entry name" value="NEURALIZED-LIKE PROTEIN 2"/>
    <property type="match status" value="1"/>
</dbReference>
<evidence type="ECO:0000259" key="2">
    <source>
        <dbReference type="PROSITE" id="PS50225"/>
    </source>
</evidence>
<organism evidence="4 5">
    <name type="scientific">Orchesella dallaii</name>
    <dbReference type="NCBI Taxonomy" id="48710"/>
    <lineage>
        <taxon>Eukaryota</taxon>
        <taxon>Metazoa</taxon>
        <taxon>Ecdysozoa</taxon>
        <taxon>Arthropoda</taxon>
        <taxon>Hexapoda</taxon>
        <taxon>Collembola</taxon>
        <taxon>Entomobryomorpha</taxon>
        <taxon>Entomobryoidea</taxon>
        <taxon>Orchesellidae</taxon>
        <taxon>Orchesellinae</taxon>
        <taxon>Orchesella</taxon>
    </lineage>
</organism>
<protein>
    <recommendedName>
        <fullName evidence="6">Neuralized-like protein 2</fullName>
    </recommendedName>
</protein>
<evidence type="ECO:0000313" key="5">
    <source>
        <dbReference type="Proteomes" id="UP001642540"/>
    </source>
</evidence>
<dbReference type="SMART" id="SM00969">
    <property type="entry name" value="SOCS_box"/>
    <property type="match status" value="1"/>
</dbReference>
<dbReference type="Pfam" id="PF07525">
    <property type="entry name" value="SOCS_box"/>
    <property type="match status" value="1"/>
</dbReference>
<dbReference type="Proteomes" id="UP001642540">
    <property type="component" value="Unassembled WGS sequence"/>
</dbReference>
<comment type="caution">
    <text evidence="4">The sequence shown here is derived from an EMBL/GenBank/DDBJ whole genome shotgun (WGS) entry which is preliminary data.</text>
</comment>
<dbReference type="CDD" id="cd12887">
    <property type="entry name" value="SPRY_NHR_like"/>
    <property type="match status" value="1"/>
</dbReference>
<dbReference type="InterPro" id="IPR037962">
    <property type="entry name" value="Neuralized"/>
</dbReference>
<dbReference type="EMBL" id="CAXLJM020000022">
    <property type="protein sequence ID" value="CAL8087853.1"/>
    <property type="molecule type" value="Genomic_DNA"/>
</dbReference>
<evidence type="ECO:0000259" key="3">
    <source>
        <dbReference type="PROSITE" id="PS51065"/>
    </source>
</evidence>
<dbReference type="PROSITE" id="PS50225">
    <property type="entry name" value="SOCS"/>
    <property type="match status" value="1"/>
</dbReference>
<name>A0ABP1Q5T5_9HEXA</name>
<dbReference type="InterPro" id="IPR001496">
    <property type="entry name" value="SOCS_box"/>
</dbReference>
<feature type="domain" description="SOCS box" evidence="2">
    <location>
        <begin position="266"/>
        <end position="304"/>
    </location>
</feature>
<dbReference type="Gene3D" id="2.60.120.920">
    <property type="match status" value="1"/>
</dbReference>
<evidence type="ECO:0000256" key="1">
    <source>
        <dbReference type="SAM" id="MobiDB-lite"/>
    </source>
</evidence>
<sequence>MESNHSMNSSPGPTRFHRHHGSNIVLCQERVTATRSTSFANALTFSEKPLAAGELFIIEIEENETGWSGNMRIGLTQMNPNKGFPLPMYALPDLVSMGPSWLYAITKTHNNVYSSVRREAPNAEELLTRRRGSDPALQAELDDPDQNNEENNGVPDDLALQELFSYRRKPIVLQREGSLVRTPRGLIQLKALIPSIIKSREYDLLATDIGSRIGVMYVPTSENKADMHFIINGEDQGPCARDIPYQASPLYAVVDVYGSTKKVRVIQLNEVESLQSMCRDVILRSIRLSGVSNLPLPKLLKDYLLFSL</sequence>
<keyword evidence="5" id="KW-1185">Reference proteome</keyword>
<dbReference type="SUPFAM" id="SSF158235">
    <property type="entry name" value="SOCS box-like"/>
    <property type="match status" value="1"/>
</dbReference>
<gene>
    <name evidence="4" type="ORF">ODALV1_LOCUS6871</name>
</gene>
<dbReference type="Gene3D" id="1.10.750.20">
    <property type="entry name" value="SOCS box"/>
    <property type="match status" value="1"/>
</dbReference>
<dbReference type="PANTHER" id="PTHR12429">
    <property type="entry name" value="NEURALIZED"/>
    <property type="match status" value="1"/>
</dbReference>
<dbReference type="InterPro" id="IPR036036">
    <property type="entry name" value="SOCS_box-like_dom_sf"/>
</dbReference>
<dbReference type="CDD" id="cd03717">
    <property type="entry name" value="SOCS_SOCS_like"/>
    <property type="match status" value="1"/>
</dbReference>